<organism evidence="2 3">
    <name type="scientific">Argiope bruennichi</name>
    <name type="common">Wasp spider</name>
    <name type="synonym">Aranea bruennichi</name>
    <dbReference type="NCBI Taxonomy" id="94029"/>
    <lineage>
        <taxon>Eukaryota</taxon>
        <taxon>Metazoa</taxon>
        <taxon>Ecdysozoa</taxon>
        <taxon>Arthropoda</taxon>
        <taxon>Chelicerata</taxon>
        <taxon>Arachnida</taxon>
        <taxon>Araneae</taxon>
        <taxon>Araneomorphae</taxon>
        <taxon>Entelegynae</taxon>
        <taxon>Araneoidea</taxon>
        <taxon>Araneidae</taxon>
        <taxon>Argiope</taxon>
    </lineage>
</organism>
<evidence type="ECO:0000313" key="2">
    <source>
        <dbReference type="EMBL" id="KAF8796824.1"/>
    </source>
</evidence>
<name>A0A8T0G0F5_ARGBR</name>
<proteinExistence type="predicted"/>
<evidence type="ECO:0000313" key="3">
    <source>
        <dbReference type="Proteomes" id="UP000807504"/>
    </source>
</evidence>
<reference evidence="2" key="1">
    <citation type="journal article" date="2020" name="bioRxiv">
        <title>Chromosome-level reference genome of the European wasp spider Argiope bruennichi: a resource for studies on range expansion and evolutionary adaptation.</title>
        <authorList>
            <person name="Sheffer M.M."/>
            <person name="Hoppe A."/>
            <person name="Krehenwinkel H."/>
            <person name="Uhl G."/>
            <person name="Kuss A.W."/>
            <person name="Jensen L."/>
            <person name="Jensen C."/>
            <person name="Gillespie R.G."/>
            <person name="Hoff K.J."/>
            <person name="Prost S."/>
        </authorList>
    </citation>
    <scope>NUCLEOTIDE SEQUENCE</scope>
</reference>
<dbReference type="AlphaFoldDB" id="A0A8T0G0F5"/>
<evidence type="ECO:0000256" key="1">
    <source>
        <dbReference type="SAM" id="Phobius"/>
    </source>
</evidence>
<dbReference type="Proteomes" id="UP000807504">
    <property type="component" value="Unassembled WGS sequence"/>
</dbReference>
<feature type="transmembrane region" description="Helical" evidence="1">
    <location>
        <begin position="221"/>
        <end position="240"/>
    </location>
</feature>
<feature type="transmembrane region" description="Helical" evidence="1">
    <location>
        <begin position="61"/>
        <end position="83"/>
    </location>
</feature>
<protein>
    <submittedName>
        <fullName evidence="2">Uncharacterized protein</fullName>
    </submittedName>
</protein>
<keyword evidence="1" id="KW-0812">Transmembrane</keyword>
<gene>
    <name evidence="2" type="ORF">HNY73_001161</name>
</gene>
<comment type="caution">
    <text evidence="2">The sequence shown here is derived from an EMBL/GenBank/DDBJ whole genome shotgun (WGS) entry which is preliminary data.</text>
</comment>
<feature type="transmembrane region" description="Helical" evidence="1">
    <location>
        <begin position="114"/>
        <end position="141"/>
    </location>
</feature>
<accession>A0A8T0G0F5</accession>
<keyword evidence="3" id="KW-1185">Reference proteome</keyword>
<dbReference type="EMBL" id="JABXBU010000001">
    <property type="protein sequence ID" value="KAF8796824.1"/>
    <property type="molecule type" value="Genomic_DNA"/>
</dbReference>
<keyword evidence="1" id="KW-0472">Membrane</keyword>
<sequence length="326" mass="37096">MLLRCKMSTPEVMIPFLIPNLISVALWHDIKRKRYLIKNLMMKCQTVATHLQVTNRNLNPVINIALALAILIPTLLAAFYGFIISETSVEYKMYYSFFRQLEDDSVTSVSVRTMIIFISFFIAFILPASLAILICTLYYIVGELFEDLYAKMKSVLKTNSHPNEIFKLLESYTMLFKVTHKTERAVSLTTFLLLCWQWLNTYIVLVSFFKMKTASHASSLHWESACRLILGLLILVAIVYRGYHISSHINDIEKKLQLKLNRLQGDADGNSKSLGFVQTMISMKFPSMTAYGITNLNPALVLATYGSVLTYGLLVLNIEDTNSHSS</sequence>
<feature type="transmembrane region" description="Helical" evidence="1">
    <location>
        <begin position="185"/>
        <end position="209"/>
    </location>
</feature>
<keyword evidence="1" id="KW-1133">Transmembrane helix</keyword>
<reference evidence="2" key="2">
    <citation type="submission" date="2020-06" db="EMBL/GenBank/DDBJ databases">
        <authorList>
            <person name="Sheffer M."/>
        </authorList>
    </citation>
    <scope>NUCLEOTIDE SEQUENCE</scope>
</reference>